<dbReference type="GO" id="GO:0030313">
    <property type="term" value="C:cell envelope"/>
    <property type="evidence" value="ECO:0007669"/>
    <property type="project" value="UniProtKB-SubCell"/>
</dbReference>
<dbReference type="Pfam" id="PF09375">
    <property type="entry name" value="Peptidase_M75"/>
    <property type="match status" value="1"/>
</dbReference>
<keyword evidence="2 4" id="KW-0732">Signal</keyword>
<accession>A0A918DCA3</accession>
<proteinExistence type="predicted"/>
<dbReference type="CDD" id="cd14659">
    <property type="entry name" value="Imelysin-like_IPPA"/>
    <property type="match status" value="1"/>
</dbReference>
<dbReference type="AlphaFoldDB" id="A0A918DCA3"/>
<dbReference type="OrthoDB" id="5729110at2"/>
<evidence type="ECO:0000259" key="5">
    <source>
        <dbReference type="Pfam" id="PF09375"/>
    </source>
</evidence>
<feature type="compositionally biased region" description="Basic and acidic residues" evidence="3">
    <location>
        <begin position="227"/>
        <end position="238"/>
    </location>
</feature>
<evidence type="ECO:0000313" key="7">
    <source>
        <dbReference type="Proteomes" id="UP000598196"/>
    </source>
</evidence>
<protein>
    <submittedName>
        <fullName evidence="6">Signal peptidase</fullName>
    </submittedName>
</protein>
<evidence type="ECO:0000256" key="4">
    <source>
        <dbReference type="SAM" id="SignalP"/>
    </source>
</evidence>
<gene>
    <name evidence="6" type="ORF">GCM10010991_13210</name>
</gene>
<dbReference type="InterPro" id="IPR034984">
    <property type="entry name" value="Imelysin-like_IPPA"/>
</dbReference>
<feature type="signal peptide" evidence="4">
    <location>
        <begin position="1"/>
        <end position="24"/>
    </location>
</feature>
<comment type="caution">
    <text evidence="6">The sequence shown here is derived from an EMBL/GenBank/DDBJ whole genome shotgun (WGS) entry which is preliminary data.</text>
</comment>
<evidence type="ECO:0000256" key="3">
    <source>
        <dbReference type="SAM" id="MobiDB-lite"/>
    </source>
</evidence>
<dbReference type="EMBL" id="BMLP01000001">
    <property type="protein sequence ID" value="GGO29341.1"/>
    <property type="molecule type" value="Genomic_DNA"/>
</dbReference>
<feature type="domain" description="Imelysin-like" evidence="5">
    <location>
        <begin position="50"/>
        <end position="277"/>
    </location>
</feature>
<dbReference type="RefSeq" id="WP_146284961.1">
    <property type="nucleotide sequence ID" value="NZ_BMLP01000001.1"/>
</dbReference>
<name>A0A918DCA3_9RHOB</name>
<reference evidence="6 7" key="1">
    <citation type="journal article" date="2014" name="Int. J. Syst. Evol. Microbiol.">
        <title>Complete genome sequence of Corynebacterium casei LMG S-19264T (=DSM 44701T), isolated from a smear-ripened cheese.</title>
        <authorList>
            <consortium name="US DOE Joint Genome Institute (JGI-PGF)"/>
            <person name="Walter F."/>
            <person name="Albersmeier A."/>
            <person name="Kalinowski J."/>
            <person name="Ruckert C."/>
        </authorList>
    </citation>
    <scope>NUCLEOTIDE SEQUENCE [LARGE SCALE GENOMIC DNA]</scope>
    <source>
        <strain evidence="6 7">CGMCC 1.7029</strain>
    </source>
</reference>
<dbReference type="Proteomes" id="UP000598196">
    <property type="component" value="Unassembled WGS sequence"/>
</dbReference>
<evidence type="ECO:0000256" key="2">
    <source>
        <dbReference type="ARBA" id="ARBA00022729"/>
    </source>
</evidence>
<keyword evidence="7" id="KW-1185">Reference proteome</keyword>
<feature type="region of interest" description="Disordered" evidence="3">
    <location>
        <begin position="222"/>
        <end position="241"/>
    </location>
</feature>
<feature type="chain" id="PRO_5037506295" evidence="4">
    <location>
        <begin position="25"/>
        <end position="329"/>
    </location>
</feature>
<dbReference type="InterPro" id="IPR038352">
    <property type="entry name" value="Imelysin_sf"/>
</dbReference>
<evidence type="ECO:0000256" key="1">
    <source>
        <dbReference type="ARBA" id="ARBA00004196"/>
    </source>
</evidence>
<sequence>MATTRSPLKLRRLLAALCLTPTLAGPGAADVADVVQDHALPGYHRLTGATAALAGIDSCAAGPLRSAWNDAFDAWLDVAHLRLGPVEDDGRVLAIAFWPDPKGIGARQMTQLLKDADPAALKPDHVAELSVAVRGLFGMERLLYADPALPDAYACALTHALADDLARMASEIERGWQEGFAAALTSPGPGQRYLNDTETRQALMTALITGIEFNADTRVGRPLGTFDKPRPERAEARASGRSQHNIIRSLTALRAMAHALHGQIPQTDAAFDRAIAQAEGVDLAGLDDPQVWLKAEILGQSIRAIRDAAMAEIAPALQVGVGFNAADGD</sequence>
<dbReference type="InterPro" id="IPR018976">
    <property type="entry name" value="Imelysin-like"/>
</dbReference>
<organism evidence="6 7">
    <name type="scientific">Gemmobacter aquaticus</name>
    <dbReference type="NCBI Taxonomy" id="490185"/>
    <lineage>
        <taxon>Bacteria</taxon>
        <taxon>Pseudomonadati</taxon>
        <taxon>Pseudomonadota</taxon>
        <taxon>Alphaproteobacteria</taxon>
        <taxon>Rhodobacterales</taxon>
        <taxon>Paracoccaceae</taxon>
        <taxon>Gemmobacter</taxon>
    </lineage>
</organism>
<comment type="subcellular location">
    <subcellularLocation>
        <location evidence="1">Cell envelope</location>
    </subcellularLocation>
</comment>
<evidence type="ECO:0000313" key="6">
    <source>
        <dbReference type="EMBL" id="GGO29341.1"/>
    </source>
</evidence>
<dbReference type="Gene3D" id="1.20.1420.20">
    <property type="entry name" value="M75 peptidase, HXXE motif"/>
    <property type="match status" value="1"/>
</dbReference>